<protein>
    <submittedName>
        <fullName evidence="1">Uncharacterized protein</fullName>
    </submittedName>
</protein>
<organism evidence="1 2">
    <name type="scientific">Rhinolophus ferrumequinum</name>
    <name type="common">Greater horseshoe bat</name>
    <dbReference type="NCBI Taxonomy" id="59479"/>
    <lineage>
        <taxon>Eukaryota</taxon>
        <taxon>Metazoa</taxon>
        <taxon>Chordata</taxon>
        <taxon>Craniata</taxon>
        <taxon>Vertebrata</taxon>
        <taxon>Euteleostomi</taxon>
        <taxon>Mammalia</taxon>
        <taxon>Eutheria</taxon>
        <taxon>Laurasiatheria</taxon>
        <taxon>Chiroptera</taxon>
        <taxon>Yinpterochiroptera</taxon>
        <taxon>Rhinolophoidea</taxon>
        <taxon>Rhinolophidae</taxon>
        <taxon>Rhinolophinae</taxon>
        <taxon>Rhinolophus</taxon>
    </lineage>
</organism>
<proteinExistence type="predicted"/>
<reference evidence="1 2" key="1">
    <citation type="journal article" date="2020" name="Nature">
        <title>Six reference-quality genomes reveal evolution of bat adaptations.</title>
        <authorList>
            <person name="Jebb D."/>
            <person name="Huang Z."/>
            <person name="Pippel M."/>
            <person name="Hughes G.M."/>
            <person name="Lavrichenko K."/>
            <person name="Devanna P."/>
            <person name="Winkler S."/>
            <person name="Jermiin L.S."/>
            <person name="Skirmuntt E.C."/>
            <person name="Katzourakis A."/>
            <person name="Burkitt-Gray L."/>
            <person name="Ray D.A."/>
            <person name="Sullivan K.A.M."/>
            <person name="Roscito J.G."/>
            <person name="Kirilenko B.M."/>
            <person name="Davalos L.M."/>
            <person name="Corthals A.P."/>
            <person name="Power M.L."/>
            <person name="Jones G."/>
            <person name="Ransome R.D."/>
            <person name="Dechmann D.K.N."/>
            <person name="Locatelli A.G."/>
            <person name="Puechmaille S.J."/>
            <person name="Fedrigo O."/>
            <person name="Jarvis E.D."/>
            <person name="Hiller M."/>
            <person name="Vernes S.C."/>
            <person name="Myers E.W."/>
            <person name="Teeling E.C."/>
        </authorList>
    </citation>
    <scope>NUCLEOTIDE SEQUENCE [LARGE SCALE GENOMIC DNA]</scope>
    <source>
        <strain evidence="1">MRhiFer1</strain>
        <tissue evidence="1">Lung</tissue>
    </source>
</reference>
<dbReference type="EMBL" id="JACAGC010000026">
    <property type="protein sequence ID" value="KAF6276097.1"/>
    <property type="molecule type" value="Genomic_DNA"/>
</dbReference>
<evidence type="ECO:0000313" key="2">
    <source>
        <dbReference type="Proteomes" id="UP000585614"/>
    </source>
</evidence>
<dbReference type="Proteomes" id="UP000585614">
    <property type="component" value="Unassembled WGS sequence"/>
</dbReference>
<sequence length="154" mass="16954">MVNNLFMCRKESNSFPAPSLEGLGQRSLDSHDELYSTPHLALSIVVPQPCSSHFLMRCQSSTNRPVEASLHNRNRQNKNKEQNCVLKLEAVLKFQGKQMAGLGLLVQETSCAYKAGTYEKIGVGTWDKGTVSAILSSQNNILPRGQEASCRGET</sequence>
<gene>
    <name evidence="1" type="ORF">mRhiFer1_009449</name>
</gene>
<name>A0A7J7RJ91_RHIFE</name>
<dbReference type="AlphaFoldDB" id="A0A7J7RJ91"/>
<accession>A0A7J7RJ91</accession>
<evidence type="ECO:0000313" key="1">
    <source>
        <dbReference type="EMBL" id="KAF6276097.1"/>
    </source>
</evidence>
<comment type="caution">
    <text evidence="1">The sequence shown here is derived from an EMBL/GenBank/DDBJ whole genome shotgun (WGS) entry which is preliminary data.</text>
</comment>